<feature type="domain" description="Immunity MXAN-0049 protein" evidence="1">
    <location>
        <begin position="8"/>
        <end position="117"/>
    </location>
</feature>
<gene>
    <name evidence="2" type="ORF">CR152_06620</name>
</gene>
<sequence>MIDSEANVNFLPASLYDRKGKLASDDYFLMHISHQIDCLDYTESEYEDREAFKASGETDLDVITKVNKIVLDVTRIGGVNAFFVSNAPFAYLPVVDESVGQKFRGIELKGLELIPVNTFVWKDLGVL</sequence>
<protein>
    <recommendedName>
        <fullName evidence="1">Immunity MXAN-0049 protein domain-containing protein</fullName>
    </recommendedName>
</protein>
<evidence type="ECO:0000313" key="2">
    <source>
        <dbReference type="EMBL" id="ATQ74209.1"/>
    </source>
</evidence>
<evidence type="ECO:0000313" key="3">
    <source>
        <dbReference type="Proteomes" id="UP000229897"/>
    </source>
</evidence>
<keyword evidence="3" id="KW-1185">Reference proteome</keyword>
<dbReference type="Proteomes" id="UP000229897">
    <property type="component" value="Chromosome"/>
</dbReference>
<accession>A0A2D2DGY5</accession>
<dbReference type="KEGG" id="mass:CR152_06620"/>
<dbReference type="InterPro" id="IPR012433">
    <property type="entry name" value="Imm11"/>
</dbReference>
<dbReference type="EMBL" id="CP024608">
    <property type="protein sequence ID" value="ATQ74209.1"/>
    <property type="molecule type" value="Genomic_DNA"/>
</dbReference>
<evidence type="ECO:0000259" key="1">
    <source>
        <dbReference type="Pfam" id="PF07791"/>
    </source>
</evidence>
<dbReference type="AlphaFoldDB" id="A0A2D2DGY5"/>
<name>A0A2D2DGY5_9BURK</name>
<proteinExistence type="predicted"/>
<reference evidence="2" key="1">
    <citation type="submission" date="2017-10" db="EMBL/GenBank/DDBJ databases">
        <title>Massilia psychrophilum sp. nov., a novel purple-pigmented bacterium isolated from Tianshan glacier, Xinjiang Municipality, China.</title>
        <authorList>
            <person name="Wang H."/>
        </authorList>
    </citation>
    <scope>NUCLEOTIDE SEQUENCE [LARGE SCALE GENOMIC DNA]</scope>
    <source>
        <strain evidence="2">B2</strain>
    </source>
</reference>
<dbReference type="Pfam" id="PF07791">
    <property type="entry name" value="Imm11"/>
    <property type="match status" value="1"/>
</dbReference>
<organism evidence="2 3">
    <name type="scientific">Massilia violaceinigra</name>
    <dbReference type="NCBI Taxonomy" id="2045208"/>
    <lineage>
        <taxon>Bacteria</taxon>
        <taxon>Pseudomonadati</taxon>
        <taxon>Pseudomonadota</taxon>
        <taxon>Betaproteobacteria</taxon>
        <taxon>Burkholderiales</taxon>
        <taxon>Oxalobacteraceae</taxon>
        <taxon>Telluria group</taxon>
        <taxon>Massilia</taxon>
    </lineage>
</organism>